<accession>B6IXZ2</accession>
<dbReference type="EMBL" id="CP000613">
    <property type="protein sequence ID" value="ACJ01166.1"/>
    <property type="molecule type" value="Genomic_DNA"/>
</dbReference>
<name>B6IXZ2_RHOCS</name>
<organism evidence="1 2">
    <name type="scientific">Rhodospirillum centenum (strain ATCC 51521 / SW)</name>
    <dbReference type="NCBI Taxonomy" id="414684"/>
    <lineage>
        <taxon>Bacteria</taxon>
        <taxon>Pseudomonadati</taxon>
        <taxon>Pseudomonadota</taxon>
        <taxon>Alphaproteobacteria</taxon>
        <taxon>Rhodospirillales</taxon>
        <taxon>Rhodospirillaceae</taxon>
        <taxon>Rhodospirillum</taxon>
    </lineage>
</organism>
<reference evidence="1 2" key="1">
    <citation type="journal article" date="2010" name="BMC Genomics">
        <title>Metabolic flexibility revealed in the genome of the cyst-forming alpha-1 proteobacterium Rhodospirillum centenum.</title>
        <authorList>
            <person name="Lu Y.K."/>
            <person name="Marden J."/>
            <person name="Han M."/>
            <person name="Swingley W.D."/>
            <person name="Mastrian S.D."/>
            <person name="Chowdhury S.R."/>
            <person name="Hao J."/>
            <person name="Helmy T."/>
            <person name="Kim S."/>
            <person name="Kurdoglu A.A."/>
            <person name="Matthies H.J."/>
            <person name="Rollo D."/>
            <person name="Stothard P."/>
            <person name="Blankenship R.E."/>
            <person name="Bauer C.E."/>
            <person name="Touchman J.W."/>
        </authorList>
    </citation>
    <scope>NUCLEOTIDE SEQUENCE [LARGE SCALE GENOMIC DNA]</scope>
    <source>
        <strain evidence="2">ATCC 51521 / SW</strain>
    </source>
</reference>
<dbReference type="KEGG" id="rce:RC1_3823"/>
<protein>
    <submittedName>
        <fullName evidence="1">Uncharacterized protein</fullName>
    </submittedName>
</protein>
<dbReference type="Proteomes" id="UP000001591">
    <property type="component" value="Chromosome"/>
</dbReference>
<dbReference type="HOGENOM" id="CLU_1823817_0_0_5"/>
<gene>
    <name evidence="1" type="ordered locus">RC1_3823</name>
</gene>
<keyword evidence="2" id="KW-1185">Reference proteome</keyword>
<evidence type="ECO:0000313" key="1">
    <source>
        <dbReference type="EMBL" id="ACJ01166.1"/>
    </source>
</evidence>
<dbReference type="Pfam" id="PF07310">
    <property type="entry name" value="PAS_5"/>
    <property type="match status" value="1"/>
</dbReference>
<dbReference type="AlphaFoldDB" id="B6IXZ2"/>
<proteinExistence type="predicted"/>
<dbReference type="eggNOG" id="COG5388">
    <property type="taxonomic scope" value="Bacteria"/>
</dbReference>
<evidence type="ECO:0000313" key="2">
    <source>
        <dbReference type="Proteomes" id="UP000001591"/>
    </source>
</evidence>
<dbReference type="InterPro" id="IPR009922">
    <property type="entry name" value="DUF1457"/>
</dbReference>
<sequence>MRSILDSFVVLEVEGPGMVRFRLAGTRERTRYGFEVTGLNYMDFVPEARRSDAFSAFDRMVRTPCGMYALIRSRTGYGRGTFNEALGFPFRSDHSGRLHLVFQSNDIDFDESRVLEADPLALHHTVEGRRYIDIGFGLPSF</sequence>